<evidence type="ECO:0000313" key="2">
    <source>
        <dbReference type="Proteomes" id="UP000283634"/>
    </source>
</evidence>
<gene>
    <name evidence="1" type="ORF">TraAM80_04599</name>
</gene>
<evidence type="ECO:0000313" key="1">
    <source>
        <dbReference type="EMBL" id="RNF05308.1"/>
    </source>
</evidence>
<keyword evidence="2" id="KW-1185">Reference proteome</keyword>
<accession>A0A3R7L0U3</accession>
<name>A0A3R7L0U3_TRYRA</name>
<dbReference type="RefSeq" id="XP_029238608.1">
    <property type="nucleotide sequence ID" value="XM_029381522.1"/>
</dbReference>
<comment type="caution">
    <text evidence="1">The sequence shown here is derived from an EMBL/GenBank/DDBJ whole genome shotgun (WGS) entry which is preliminary data.</text>
</comment>
<proteinExistence type="predicted"/>
<reference evidence="1 2" key="1">
    <citation type="journal article" date="2018" name="BMC Genomics">
        <title>Genomic comparison of Trypanosoma conorhini and Trypanosoma rangeli to Trypanosoma cruzi strains of high and low virulence.</title>
        <authorList>
            <person name="Bradwell K.R."/>
            <person name="Koparde V.N."/>
            <person name="Matveyev A.V."/>
            <person name="Serrano M.G."/>
            <person name="Alves J.M."/>
            <person name="Parikh H."/>
            <person name="Huang B."/>
            <person name="Lee V."/>
            <person name="Espinosa-Alvarez O."/>
            <person name="Ortiz P.A."/>
            <person name="Costa-Martins A.G."/>
            <person name="Teixeira M.M."/>
            <person name="Buck G.A."/>
        </authorList>
    </citation>
    <scope>NUCLEOTIDE SEQUENCE [LARGE SCALE GENOMIC DNA]</scope>
    <source>
        <strain evidence="1 2">AM80</strain>
    </source>
</reference>
<dbReference type="EMBL" id="MKGL01000138">
    <property type="protein sequence ID" value="RNF05308.1"/>
    <property type="molecule type" value="Genomic_DNA"/>
</dbReference>
<protein>
    <submittedName>
        <fullName evidence="1">Uncharacterized protein</fullName>
    </submittedName>
</protein>
<organism evidence="1 2">
    <name type="scientific">Trypanosoma rangeli</name>
    <dbReference type="NCBI Taxonomy" id="5698"/>
    <lineage>
        <taxon>Eukaryota</taxon>
        <taxon>Discoba</taxon>
        <taxon>Euglenozoa</taxon>
        <taxon>Kinetoplastea</taxon>
        <taxon>Metakinetoplastina</taxon>
        <taxon>Trypanosomatida</taxon>
        <taxon>Trypanosomatidae</taxon>
        <taxon>Trypanosoma</taxon>
        <taxon>Herpetosoma</taxon>
    </lineage>
</organism>
<sequence length="103" mass="11109">MICSPSMSRPPPRVAITGRCRRGKCSSSRTILHLCKAALEATGRSPHRSSLTTVAHFEGRHRFKGPEAFSKPPPLLESMGGVASFEHLGLALSGCRGLQRLTL</sequence>
<dbReference type="AlphaFoldDB" id="A0A3R7L0U3"/>
<dbReference type="Proteomes" id="UP000283634">
    <property type="component" value="Unassembled WGS sequence"/>
</dbReference>
<dbReference type="GeneID" id="40328532"/>